<gene>
    <name evidence="1" type="ORF">PPRIM_AZ9-3.1.T0300056</name>
</gene>
<dbReference type="Proteomes" id="UP000688137">
    <property type="component" value="Unassembled WGS sequence"/>
</dbReference>
<dbReference type="SMART" id="SM00028">
    <property type="entry name" value="TPR"/>
    <property type="match status" value="3"/>
</dbReference>
<dbReference type="OMA" id="ADEECQD"/>
<evidence type="ECO:0000313" key="1">
    <source>
        <dbReference type="EMBL" id="CAD8060281.1"/>
    </source>
</evidence>
<accession>A0A8S1L0E4</accession>
<name>A0A8S1L0E4_PARPR</name>
<dbReference type="PANTHER" id="PTHR12979">
    <property type="entry name" value="CCR4-NOT TRANSCRIPTION COMPLEX SUBUNIT 10"/>
    <property type="match status" value="1"/>
</dbReference>
<sequence>MAQSFTILQNSFKHFGQGHYKESMEELQKFKQLKEQSDQNQSMVQINENIILCEYNISKDANACITKLDEIIDEIKKSQTQKKKKQEDDSILQFNKAIMLFLSGKVRQAHNLLKQLKDNSYLDIYLNIKVHLLLVETSFQLQEFVYASELYKKLSSEDTLKSLQNKSTKSNQVDDQQQQQQQPNYTSLLLGSDLPYPDAHPNTFSKEEFLFILNMIKFRFYMFSNSKDWKKQLINFEQSLKNYIIQLDQQSGIQQQQVTQFSIEIQPYLKLHSQMIFKQLKAQKHINMNDNVVKCIKMFNPYSELSNQQNLDFIKSKQYLYLTQIYNNLGCAHAKMGKYALAAVYFHKAICQTKQMIQSTNLYESIIITNVKQRQFAIYQNLGDALFMDQKYQKALNIYNQLQDVCNQSAKFWYNRGVCYIQLYHEYNPDKNEIYEISEENTQIDNQEEGKKIILQSREIYSDADEECQDQFYKIDQKNEENKLVQPKVVKELLNNAIKSFRNAIILSKKEKREEIILLDQDQLQISGSQLFESSIVFLTYAYLCRGDYNLALQQGKEALEYNLSDNNKYTIIQYVLEAYISTSKINQANTFLNTNGVITFFNRFINSNLQFQCRNVIGIQTTCFSTYSPKAINHFNYAAFYLHNDNLPQAWNSIQSLMNCCQIVINQNNQIIPVPILNLLIWYYLKSDQVQLATHLIKRRRLLTGQMGKNKISLLNITK</sequence>
<keyword evidence="2" id="KW-1185">Reference proteome</keyword>
<dbReference type="GO" id="GO:0017148">
    <property type="term" value="P:negative regulation of translation"/>
    <property type="evidence" value="ECO:0007669"/>
    <property type="project" value="TreeGrafter"/>
</dbReference>
<dbReference type="AlphaFoldDB" id="A0A8S1L0E4"/>
<evidence type="ECO:0000313" key="2">
    <source>
        <dbReference type="Proteomes" id="UP000688137"/>
    </source>
</evidence>
<proteinExistence type="predicted"/>
<comment type="caution">
    <text evidence="1">The sequence shown here is derived from an EMBL/GenBank/DDBJ whole genome shotgun (WGS) entry which is preliminary data.</text>
</comment>
<dbReference type="EMBL" id="CAJJDM010000029">
    <property type="protein sequence ID" value="CAD8060281.1"/>
    <property type="molecule type" value="Genomic_DNA"/>
</dbReference>
<reference evidence="1" key="1">
    <citation type="submission" date="2021-01" db="EMBL/GenBank/DDBJ databases">
        <authorList>
            <consortium name="Genoscope - CEA"/>
            <person name="William W."/>
        </authorList>
    </citation>
    <scope>NUCLEOTIDE SEQUENCE</scope>
</reference>
<protein>
    <recommendedName>
        <fullName evidence="3">Tetratricopeptide repeat protein</fullName>
    </recommendedName>
</protein>
<dbReference type="InterPro" id="IPR039740">
    <property type="entry name" value="CNOT10"/>
</dbReference>
<dbReference type="GO" id="GO:0030014">
    <property type="term" value="C:CCR4-NOT complex"/>
    <property type="evidence" value="ECO:0007669"/>
    <property type="project" value="InterPro"/>
</dbReference>
<organism evidence="1 2">
    <name type="scientific">Paramecium primaurelia</name>
    <dbReference type="NCBI Taxonomy" id="5886"/>
    <lineage>
        <taxon>Eukaryota</taxon>
        <taxon>Sar</taxon>
        <taxon>Alveolata</taxon>
        <taxon>Ciliophora</taxon>
        <taxon>Intramacronucleata</taxon>
        <taxon>Oligohymenophorea</taxon>
        <taxon>Peniculida</taxon>
        <taxon>Parameciidae</taxon>
        <taxon>Paramecium</taxon>
    </lineage>
</organism>
<dbReference type="InterPro" id="IPR019734">
    <property type="entry name" value="TPR_rpt"/>
</dbReference>
<dbReference type="PANTHER" id="PTHR12979:SF5">
    <property type="entry name" value="CCR4-NOT TRANSCRIPTION COMPLEX SUBUNIT 10"/>
    <property type="match status" value="1"/>
</dbReference>
<evidence type="ECO:0008006" key="3">
    <source>
        <dbReference type="Google" id="ProtNLM"/>
    </source>
</evidence>
<dbReference type="GO" id="GO:0006402">
    <property type="term" value="P:mRNA catabolic process"/>
    <property type="evidence" value="ECO:0007669"/>
    <property type="project" value="TreeGrafter"/>
</dbReference>